<evidence type="ECO:0000313" key="3">
    <source>
        <dbReference type="Proteomes" id="UP001188597"/>
    </source>
</evidence>
<sequence>PFIKIRTITTISVPSHFWRRHLAPNPITTGNRLVHRSTRWDDEQIESEGRGNREDREIKLGTGRTSEVPMHRESDMKRFGLNKRIHRQHAPQQLITRVGRAGSRGKPPPPRLQQGGGCINGQCRVVLREQLQRR</sequence>
<feature type="region of interest" description="Disordered" evidence="1">
    <location>
        <begin position="88"/>
        <end position="117"/>
    </location>
</feature>
<evidence type="ECO:0000313" key="2">
    <source>
        <dbReference type="EMBL" id="KAK3038531.1"/>
    </source>
</evidence>
<keyword evidence="3" id="KW-1185">Reference proteome</keyword>
<accession>A0AA88X2R9</accession>
<feature type="non-terminal residue" evidence="2">
    <location>
        <position position="134"/>
    </location>
</feature>
<reference evidence="2" key="1">
    <citation type="submission" date="2022-12" db="EMBL/GenBank/DDBJ databases">
        <title>Draft genome assemblies for two species of Escallonia (Escalloniales).</title>
        <authorList>
            <person name="Chanderbali A."/>
            <person name="Dervinis C."/>
            <person name="Anghel I."/>
            <person name="Soltis D."/>
            <person name="Soltis P."/>
            <person name="Zapata F."/>
        </authorList>
    </citation>
    <scope>NUCLEOTIDE SEQUENCE</scope>
    <source>
        <strain evidence="2">UCBG64.0493</strain>
        <tissue evidence="2">Leaf</tissue>
    </source>
</reference>
<protein>
    <submittedName>
        <fullName evidence="2">Uncharacterized protein</fullName>
    </submittedName>
</protein>
<gene>
    <name evidence="2" type="ORF">RJ639_029331</name>
</gene>
<organism evidence="2 3">
    <name type="scientific">Escallonia herrerae</name>
    <dbReference type="NCBI Taxonomy" id="1293975"/>
    <lineage>
        <taxon>Eukaryota</taxon>
        <taxon>Viridiplantae</taxon>
        <taxon>Streptophyta</taxon>
        <taxon>Embryophyta</taxon>
        <taxon>Tracheophyta</taxon>
        <taxon>Spermatophyta</taxon>
        <taxon>Magnoliopsida</taxon>
        <taxon>eudicotyledons</taxon>
        <taxon>Gunneridae</taxon>
        <taxon>Pentapetalae</taxon>
        <taxon>asterids</taxon>
        <taxon>campanulids</taxon>
        <taxon>Escalloniales</taxon>
        <taxon>Escalloniaceae</taxon>
        <taxon>Escallonia</taxon>
    </lineage>
</organism>
<comment type="caution">
    <text evidence="2">The sequence shown here is derived from an EMBL/GenBank/DDBJ whole genome shotgun (WGS) entry which is preliminary data.</text>
</comment>
<evidence type="ECO:0000256" key="1">
    <source>
        <dbReference type="SAM" id="MobiDB-lite"/>
    </source>
</evidence>
<name>A0AA88X2R9_9ASTE</name>
<dbReference type="AlphaFoldDB" id="A0AA88X2R9"/>
<feature type="region of interest" description="Disordered" evidence="1">
    <location>
        <begin position="38"/>
        <end position="70"/>
    </location>
</feature>
<proteinExistence type="predicted"/>
<dbReference type="Proteomes" id="UP001188597">
    <property type="component" value="Unassembled WGS sequence"/>
</dbReference>
<dbReference type="EMBL" id="JAVXUP010000094">
    <property type="protein sequence ID" value="KAK3038531.1"/>
    <property type="molecule type" value="Genomic_DNA"/>
</dbReference>
<feature type="compositionally biased region" description="Basic and acidic residues" evidence="1">
    <location>
        <begin position="38"/>
        <end position="59"/>
    </location>
</feature>